<dbReference type="Proteomes" id="UP000514720">
    <property type="component" value="Chromosome"/>
</dbReference>
<dbReference type="CDD" id="cd00586">
    <property type="entry name" value="4HBT"/>
    <property type="match status" value="1"/>
</dbReference>
<organism evidence="4 5">
    <name type="scientific">Candidatus Xianfuyuplasma coldseepsis</name>
    <dbReference type="NCBI Taxonomy" id="2782163"/>
    <lineage>
        <taxon>Bacteria</taxon>
        <taxon>Bacillati</taxon>
        <taxon>Mycoplasmatota</taxon>
        <taxon>Mollicutes</taxon>
        <taxon>Candidatus Izemoplasmatales</taxon>
        <taxon>Candidatus Izemoplasmataceae</taxon>
        <taxon>Candidatus Xianfuyuplasma</taxon>
    </lineage>
</organism>
<accession>A0A7L7KRH6</accession>
<evidence type="ECO:0000313" key="5">
    <source>
        <dbReference type="Proteomes" id="UP000514720"/>
    </source>
</evidence>
<dbReference type="InterPro" id="IPR050563">
    <property type="entry name" value="4-hydroxybenzoyl-CoA_TE"/>
</dbReference>
<keyword evidence="2" id="KW-0378">Hydrolase</keyword>
<dbReference type="Gene3D" id="3.10.129.10">
    <property type="entry name" value="Hotdog Thioesterase"/>
    <property type="match status" value="1"/>
</dbReference>
<dbReference type="RefSeq" id="WP_258878427.1">
    <property type="nucleotide sequence ID" value="NZ_CP048914.1"/>
</dbReference>
<evidence type="ECO:0000313" key="4">
    <source>
        <dbReference type="EMBL" id="QMS84806.1"/>
    </source>
</evidence>
<name>A0A7L7KRH6_9MOLU</name>
<feature type="domain" description="Thioesterase" evidence="3">
    <location>
        <begin position="16"/>
        <end position="99"/>
    </location>
</feature>
<dbReference type="InterPro" id="IPR029069">
    <property type="entry name" value="HotDog_dom_sf"/>
</dbReference>
<dbReference type="PANTHER" id="PTHR31793">
    <property type="entry name" value="4-HYDROXYBENZOYL-COA THIOESTERASE FAMILY MEMBER"/>
    <property type="match status" value="1"/>
</dbReference>
<dbReference type="KEGG" id="xcl:G4Z02_03240"/>
<evidence type="ECO:0000256" key="2">
    <source>
        <dbReference type="ARBA" id="ARBA00022801"/>
    </source>
</evidence>
<dbReference type="AlphaFoldDB" id="A0A7L7KRH6"/>
<dbReference type="GO" id="GO:0047617">
    <property type="term" value="F:fatty acyl-CoA hydrolase activity"/>
    <property type="evidence" value="ECO:0007669"/>
    <property type="project" value="TreeGrafter"/>
</dbReference>
<evidence type="ECO:0000256" key="1">
    <source>
        <dbReference type="ARBA" id="ARBA00005953"/>
    </source>
</evidence>
<protein>
    <submittedName>
        <fullName evidence="4">Acyl-CoA thioesterase</fullName>
    </submittedName>
</protein>
<dbReference type="EMBL" id="CP048914">
    <property type="protein sequence ID" value="QMS84806.1"/>
    <property type="molecule type" value="Genomic_DNA"/>
</dbReference>
<dbReference type="InterPro" id="IPR006683">
    <property type="entry name" value="Thioestr_dom"/>
</dbReference>
<dbReference type="PIRSF" id="PIRSF003230">
    <property type="entry name" value="YbgC"/>
    <property type="match status" value="1"/>
</dbReference>
<reference evidence="4 5" key="1">
    <citation type="submission" date="2020-02" db="EMBL/GenBank/DDBJ databases">
        <authorList>
            <person name="Zheng R.K."/>
            <person name="Sun C.M."/>
        </authorList>
    </citation>
    <scope>NUCLEOTIDE SEQUENCE [LARGE SCALE GENOMIC DNA]</scope>
    <source>
        <strain evidence="5">zrk13</strain>
    </source>
</reference>
<comment type="similarity">
    <text evidence="1">Belongs to the 4-hydroxybenzoyl-CoA thioesterase family.</text>
</comment>
<keyword evidence="5" id="KW-1185">Reference proteome</keyword>
<evidence type="ECO:0000259" key="3">
    <source>
        <dbReference type="Pfam" id="PF03061"/>
    </source>
</evidence>
<proteinExistence type="inferred from homology"/>
<dbReference type="NCBIfam" id="TIGR00051">
    <property type="entry name" value="YbgC/FadM family acyl-CoA thioesterase"/>
    <property type="match status" value="1"/>
</dbReference>
<dbReference type="SUPFAM" id="SSF54637">
    <property type="entry name" value="Thioesterase/thiol ester dehydrase-isomerase"/>
    <property type="match status" value="1"/>
</dbReference>
<dbReference type="Pfam" id="PF03061">
    <property type="entry name" value="4HBT"/>
    <property type="match status" value="1"/>
</dbReference>
<dbReference type="InterPro" id="IPR006684">
    <property type="entry name" value="YbgC/YbaW"/>
</dbReference>
<dbReference type="PANTHER" id="PTHR31793:SF27">
    <property type="entry name" value="NOVEL THIOESTERASE SUPERFAMILY DOMAIN AND SAPOSIN A-TYPE DOMAIN CONTAINING PROTEIN (0610012H03RIK)"/>
    <property type="match status" value="1"/>
</dbReference>
<sequence>MHREQIELRYSDSDQMGVVYHANYFSFFEIGRTKLLASFGIDYYEIEQRGYVFPVREVDCTYFKSIVLGETIFCDTTITELSKVKIAFEHVLINDQGEVKAKGHTAIVSVKKDGFTIAKMDQHLPDVYAIKHQI</sequence>
<gene>
    <name evidence="4" type="ORF">G4Z02_03240</name>
</gene>